<dbReference type="InterPro" id="IPR009609">
    <property type="entry name" value="Phosphonate_metab_PhnG"/>
</dbReference>
<evidence type="ECO:0000313" key="2">
    <source>
        <dbReference type="Proteomes" id="UP000238730"/>
    </source>
</evidence>
<dbReference type="AlphaFoldDB" id="A0A2S7VIR9"/>
<evidence type="ECO:0000313" key="1">
    <source>
        <dbReference type="EMBL" id="PQJ61855.1"/>
    </source>
</evidence>
<reference evidence="1 2" key="1">
    <citation type="submission" date="2016-12" db="EMBL/GenBank/DDBJ databases">
        <title>Diversity of luminous bacteria.</title>
        <authorList>
            <person name="Yoshizawa S."/>
            <person name="Kogure K."/>
        </authorList>
    </citation>
    <scope>NUCLEOTIDE SEQUENCE [LARGE SCALE GENOMIC DNA]</scope>
    <source>
        <strain evidence="1 2">LC1-200</strain>
    </source>
</reference>
<dbReference type="RefSeq" id="WP_105061708.1">
    <property type="nucleotide sequence ID" value="NZ_MSCJ01000003.1"/>
</dbReference>
<dbReference type="NCBIfam" id="TIGR03293">
    <property type="entry name" value="PhnG_redo"/>
    <property type="match status" value="1"/>
</dbReference>
<accession>A0A2S7VIR9</accession>
<dbReference type="EMBL" id="MSCJ01000003">
    <property type="protein sequence ID" value="PQJ61855.1"/>
    <property type="molecule type" value="Genomic_DNA"/>
</dbReference>
<sequence>METEQRTQRQKWMAVLARCDHRSLANGWQQLGLEPSYHFVREPEIGLAQVRARMGSTGSQFNIGDVTMTRTVIQLDSGELGYSYITGRDKYHSEIAAVIDALMQTSMQSDLHHRLINPLNADIAKQEQSRAKQVSASKVDFFTMVRGEDE</sequence>
<proteinExistence type="predicted"/>
<name>A0A2S7VIR9_PHOAN</name>
<comment type="caution">
    <text evidence="1">The sequence shown here is derived from an EMBL/GenBank/DDBJ whole genome shotgun (WGS) entry which is preliminary data.</text>
</comment>
<dbReference type="Pfam" id="PF06754">
    <property type="entry name" value="PhnG"/>
    <property type="match status" value="1"/>
</dbReference>
<dbReference type="Proteomes" id="UP000238730">
    <property type="component" value="Unassembled WGS sequence"/>
</dbReference>
<dbReference type="GO" id="GO:0016829">
    <property type="term" value="F:lyase activity"/>
    <property type="evidence" value="ECO:0007669"/>
    <property type="project" value="UniProtKB-KW"/>
</dbReference>
<keyword evidence="1" id="KW-0456">Lyase</keyword>
<dbReference type="GO" id="GO:0015716">
    <property type="term" value="P:organic phosphonate transport"/>
    <property type="evidence" value="ECO:0007669"/>
    <property type="project" value="InterPro"/>
</dbReference>
<organism evidence="1 2">
    <name type="scientific">Photobacterium angustum</name>
    <dbReference type="NCBI Taxonomy" id="661"/>
    <lineage>
        <taxon>Bacteria</taxon>
        <taxon>Pseudomonadati</taxon>
        <taxon>Pseudomonadota</taxon>
        <taxon>Gammaproteobacteria</taxon>
        <taxon>Vibrionales</taxon>
        <taxon>Vibrionaceae</taxon>
        <taxon>Photobacterium</taxon>
    </lineage>
</organism>
<dbReference type="GO" id="GO:0019634">
    <property type="term" value="P:organic phosphonate metabolic process"/>
    <property type="evidence" value="ECO:0007669"/>
    <property type="project" value="InterPro"/>
</dbReference>
<dbReference type="OrthoDB" id="530475at2"/>
<protein>
    <submittedName>
        <fullName evidence="1">Phosphonate C-P lyase system protein PhnG</fullName>
    </submittedName>
</protein>
<gene>
    <name evidence="1" type="ORF">BTO08_16435</name>
</gene>